<sequence length="91" mass="10206">MKSKVLIVTLILGLMILGSSAVFAHEADQQQSMHNGNGMGMMGQGSEGDNNVMNMHQMMKQCMKMMQQMNGQQGEDMHKIDPEKMMKKTKE</sequence>
<evidence type="ECO:0000256" key="2">
    <source>
        <dbReference type="SAM" id="SignalP"/>
    </source>
</evidence>
<evidence type="ECO:0000256" key="1">
    <source>
        <dbReference type="SAM" id="MobiDB-lite"/>
    </source>
</evidence>
<evidence type="ECO:0000313" key="4">
    <source>
        <dbReference type="Proteomes" id="UP000190625"/>
    </source>
</evidence>
<dbReference type="RefSeq" id="WP_078810268.1">
    <property type="nucleotide sequence ID" value="NZ_FUWM01000014.1"/>
</dbReference>
<keyword evidence="2" id="KW-0732">Signal</keyword>
<gene>
    <name evidence="3" type="ORF">SAMN02745118_01813</name>
</gene>
<evidence type="ECO:0008006" key="5">
    <source>
        <dbReference type="Google" id="ProtNLM"/>
    </source>
</evidence>
<feature type="region of interest" description="Disordered" evidence="1">
    <location>
        <begin position="69"/>
        <end position="91"/>
    </location>
</feature>
<feature type="signal peptide" evidence="2">
    <location>
        <begin position="1"/>
        <end position="24"/>
    </location>
</feature>
<feature type="chain" id="PRO_5012956169" description="Pentapeptide MXKDX repeat protein" evidence="2">
    <location>
        <begin position="25"/>
        <end position="91"/>
    </location>
</feature>
<dbReference type="EMBL" id="FUWM01000014">
    <property type="protein sequence ID" value="SJZ78420.1"/>
    <property type="molecule type" value="Genomic_DNA"/>
</dbReference>
<proteinExistence type="predicted"/>
<keyword evidence="4" id="KW-1185">Reference proteome</keyword>
<evidence type="ECO:0000313" key="3">
    <source>
        <dbReference type="EMBL" id="SJZ78420.1"/>
    </source>
</evidence>
<protein>
    <recommendedName>
        <fullName evidence="5">Pentapeptide MXKDX repeat protein</fullName>
    </recommendedName>
</protein>
<reference evidence="4" key="1">
    <citation type="submission" date="2017-02" db="EMBL/GenBank/DDBJ databases">
        <authorList>
            <person name="Varghese N."/>
            <person name="Submissions S."/>
        </authorList>
    </citation>
    <scope>NUCLEOTIDE SEQUENCE [LARGE SCALE GENOMIC DNA]</scope>
    <source>
        <strain evidence="4">ATCC BAA-73</strain>
    </source>
</reference>
<name>A0A1T4NGM8_9FIRM</name>
<accession>A0A1T4NGM8</accession>
<dbReference type="STRING" id="142842.SAMN02745118_01813"/>
<dbReference type="AlphaFoldDB" id="A0A1T4NGM8"/>
<dbReference type="Proteomes" id="UP000190625">
    <property type="component" value="Unassembled WGS sequence"/>
</dbReference>
<feature type="compositionally biased region" description="Basic and acidic residues" evidence="1">
    <location>
        <begin position="75"/>
        <end position="91"/>
    </location>
</feature>
<organism evidence="3 4">
    <name type="scientific">Selenihalanaerobacter shriftii</name>
    <dbReference type="NCBI Taxonomy" id="142842"/>
    <lineage>
        <taxon>Bacteria</taxon>
        <taxon>Bacillati</taxon>
        <taxon>Bacillota</taxon>
        <taxon>Clostridia</taxon>
        <taxon>Halanaerobiales</taxon>
        <taxon>Halobacteroidaceae</taxon>
        <taxon>Selenihalanaerobacter</taxon>
    </lineage>
</organism>